<evidence type="ECO:0000256" key="6">
    <source>
        <dbReference type="ARBA" id="ARBA00023136"/>
    </source>
</evidence>
<dbReference type="Proteomes" id="UP000033111">
    <property type="component" value="Chromosome"/>
</dbReference>
<protein>
    <submittedName>
        <fullName evidence="8">Na(+) H(+) antiporter subunit F</fullName>
    </submittedName>
</protein>
<keyword evidence="6 7" id="KW-0472">Membrane</keyword>
<evidence type="ECO:0000256" key="2">
    <source>
        <dbReference type="ARBA" id="ARBA00022448"/>
    </source>
</evidence>
<dbReference type="KEGG" id="msw:MSSIT_3817"/>
<evidence type="ECO:0000313" key="9">
    <source>
        <dbReference type="Proteomes" id="UP000033111"/>
    </source>
</evidence>
<gene>
    <name evidence="8" type="ORF">MSSIT_3817</name>
</gene>
<dbReference type="InterPro" id="IPR007208">
    <property type="entry name" value="MrpF/PhaF-like"/>
</dbReference>
<name>A0A0E3L9M6_9EURY</name>
<dbReference type="HOGENOM" id="CLU_125825_1_3_2"/>
<organism evidence="8 9">
    <name type="scientific">Methanosarcina siciliae T4/M</name>
    <dbReference type="NCBI Taxonomy" id="1434120"/>
    <lineage>
        <taxon>Archaea</taxon>
        <taxon>Methanobacteriati</taxon>
        <taxon>Methanobacteriota</taxon>
        <taxon>Stenosarchaea group</taxon>
        <taxon>Methanomicrobia</taxon>
        <taxon>Methanosarcinales</taxon>
        <taxon>Methanosarcinaceae</taxon>
        <taxon>Methanosarcina</taxon>
    </lineage>
</organism>
<dbReference type="AlphaFoldDB" id="A0A0E3L9M6"/>
<dbReference type="PATRIC" id="fig|1434120.4.peg.4949"/>
<feature type="transmembrane region" description="Helical" evidence="7">
    <location>
        <begin position="63"/>
        <end position="85"/>
    </location>
</feature>
<evidence type="ECO:0000256" key="3">
    <source>
        <dbReference type="ARBA" id="ARBA00022475"/>
    </source>
</evidence>
<dbReference type="GeneID" id="24862772"/>
<sequence length="91" mass="9803">MIITLEQADFLALIVMVVALIPSTYRVLYGPTLPDRIAASDAVGNVLAMIFALYAFQGSSIYLMDVAMLLSIISFVGTVIVAKYLDTGEVL</sequence>
<dbReference type="PANTHER" id="PTHR34702:SF1">
    <property type="entry name" value="NA(+)_H(+) ANTIPORTER SUBUNIT F"/>
    <property type="match status" value="1"/>
</dbReference>
<keyword evidence="4 7" id="KW-0812">Transmembrane</keyword>
<keyword evidence="3" id="KW-1003">Cell membrane</keyword>
<evidence type="ECO:0000256" key="5">
    <source>
        <dbReference type="ARBA" id="ARBA00022989"/>
    </source>
</evidence>
<keyword evidence="5 7" id="KW-1133">Transmembrane helix</keyword>
<comment type="subcellular location">
    <subcellularLocation>
        <location evidence="1">Cell membrane</location>
        <topology evidence="1">Multi-pass membrane protein</topology>
    </subcellularLocation>
</comment>
<evidence type="ECO:0000256" key="4">
    <source>
        <dbReference type="ARBA" id="ARBA00022692"/>
    </source>
</evidence>
<dbReference type="OrthoDB" id="84883at2157"/>
<evidence type="ECO:0000256" key="7">
    <source>
        <dbReference type="SAM" id="Phobius"/>
    </source>
</evidence>
<dbReference type="GO" id="GO:0015385">
    <property type="term" value="F:sodium:proton antiporter activity"/>
    <property type="evidence" value="ECO:0007669"/>
    <property type="project" value="TreeGrafter"/>
</dbReference>
<feature type="transmembrane region" description="Helical" evidence="7">
    <location>
        <begin position="37"/>
        <end position="56"/>
    </location>
</feature>
<keyword evidence="9" id="KW-1185">Reference proteome</keyword>
<keyword evidence="2" id="KW-0813">Transport</keyword>
<evidence type="ECO:0000313" key="8">
    <source>
        <dbReference type="EMBL" id="AKB30536.1"/>
    </source>
</evidence>
<dbReference type="Pfam" id="PF04066">
    <property type="entry name" value="MrpF_PhaF"/>
    <property type="match status" value="1"/>
</dbReference>
<dbReference type="RefSeq" id="WP_048174252.1">
    <property type="nucleotide sequence ID" value="NZ_CP009506.1"/>
</dbReference>
<proteinExistence type="predicted"/>
<dbReference type="PANTHER" id="PTHR34702">
    <property type="entry name" value="NA(+)/H(+) ANTIPORTER SUBUNIT F1"/>
    <property type="match status" value="1"/>
</dbReference>
<dbReference type="GO" id="GO:0005886">
    <property type="term" value="C:plasma membrane"/>
    <property type="evidence" value="ECO:0007669"/>
    <property type="project" value="UniProtKB-SubCell"/>
</dbReference>
<accession>A0A0E3L9M6</accession>
<dbReference type="PIRSF" id="PIRSF028784">
    <property type="entry name" value="MrpF"/>
    <property type="match status" value="1"/>
</dbReference>
<reference evidence="8 9" key="1">
    <citation type="submission" date="2014-07" db="EMBL/GenBank/DDBJ databases">
        <title>Methanogenic archaea and the global carbon cycle.</title>
        <authorList>
            <person name="Henriksen J.R."/>
            <person name="Luke J."/>
            <person name="Reinhart S."/>
            <person name="Benedict M.N."/>
            <person name="Youngblut N.D."/>
            <person name="Metcalf M.E."/>
            <person name="Whitaker R.J."/>
            <person name="Metcalf W.W."/>
        </authorList>
    </citation>
    <scope>NUCLEOTIDE SEQUENCE [LARGE SCALE GENOMIC DNA]</scope>
    <source>
        <strain evidence="8 9">T4/M</strain>
    </source>
</reference>
<dbReference type="NCBIfam" id="NF009247">
    <property type="entry name" value="PRK12599.1-6"/>
    <property type="match status" value="1"/>
</dbReference>
<feature type="transmembrane region" description="Helical" evidence="7">
    <location>
        <begin position="7"/>
        <end position="25"/>
    </location>
</feature>
<evidence type="ECO:0000256" key="1">
    <source>
        <dbReference type="ARBA" id="ARBA00004651"/>
    </source>
</evidence>
<dbReference type="EMBL" id="CP009506">
    <property type="protein sequence ID" value="AKB30536.1"/>
    <property type="molecule type" value="Genomic_DNA"/>
</dbReference>